<dbReference type="PROSITE" id="PS50902">
    <property type="entry name" value="FLAVODOXIN_LIKE"/>
    <property type="match status" value="1"/>
</dbReference>
<dbReference type="EMBL" id="AZFA01000006">
    <property type="protein sequence ID" value="KRL67333.1"/>
    <property type="molecule type" value="Genomic_DNA"/>
</dbReference>
<dbReference type="SUPFAM" id="SSF52218">
    <property type="entry name" value="Flavoproteins"/>
    <property type="match status" value="1"/>
</dbReference>
<dbReference type="GO" id="GO:0016651">
    <property type="term" value="F:oxidoreductase activity, acting on NAD(P)H"/>
    <property type="evidence" value="ECO:0007669"/>
    <property type="project" value="UniProtKB-ARBA"/>
</dbReference>
<dbReference type="InterPro" id="IPR029039">
    <property type="entry name" value="Flavoprotein-like_sf"/>
</dbReference>
<gene>
    <name evidence="2" type="ORF">FC27_GL001922</name>
</gene>
<dbReference type="PANTHER" id="PTHR39201">
    <property type="entry name" value="EXPORTED PROTEIN-RELATED"/>
    <property type="match status" value="1"/>
</dbReference>
<sequence>MVLKDSRGDQDIMAKKVLVAYYSWSGTTKRLAQQINSQVPGSTIFEIKVPDNTFSNDMNKTSDISKRQLANNDLPEVVEQVEKLNDYDLVLVGGPVWSGAISTPVMSFLNDIQGFSGQVAPVYTDAGSYDGYEASFKKSAGKLDVIKGFEGHQDLNAWLEQVTR</sequence>
<name>A0A0R1SM21_9LACO</name>
<dbReference type="Pfam" id="PF12682">
    <property type="entry name" value="Flavodoxin_4"/>
    <property type="match status" value="1"/>
</dbReference>
<evidence type="ECO:0000259" key="1">
    <source>
        <dbReference type="PROSITE" id="PS50902"/>
    </source>
</evidence>
<organism evidence="2 3">
    <name type="scientific">Companilactobacillus versmoldensis DSM 14857 = KCTC 3814</name>
    <dbReference type="NCBI Taxonomy" id="1423815"/>
    <lineage>
        <taxon>Bacteria</taxon>
        <taxon>Bacillati</taxon>
        <taxon>Bacillota</taxon>
        <taxon>Bacilli</taxon>
        <taxon>Lactobacillales</taxon>
        <taxon>Lactobacillaceae</taxon>
        <taxon>Companilactobacillus</taxon>
    </lineage>
</organism>
<dbReference type="InterPro" id="IPR008254">
    <property type="entry name" value="Flavodoxin/NO_synth"/>
</dbReference>
<dbReference type="Proteomes" id="UP000051647">
    <property type="component" value="Unassembled WGS sequence"/>
</dbReference>
<dbReference type="PANTHER" id="PTHR39201:SF1">
    <property type="entry name" value="FLAVODOXIN-LIKE DOMAIN-CONTAINING PROTEIN"/>
    <property type="match status" value="1"/>
</dbReference>
<protein>
    <submittedName>
        <fullName evidence="2">Flavodoxin</fullName>
    </submittedName>
</protein>
<keyword evidence="3" id="KW-1185">Reference proteome</keyword>
<dbReference type="STRING" id="1423815.FC27_GL001922"/>
<dbReference type="Gene3D" id="3.40.50.360">
    <property type="match status" value="1"/>
</dbReference>
<accession>A0A0R1SM21</accession>
<dbReference type="GO" id="GO:0010181">
    <property type="term" value="F:FMN binding"/>
    <property type="evidence" value="ECO:0007669"/>
    <property type="project" value="InterPro"/>
</dbReference>
<dbReference type="AlphaFoldDB" id="A0A0R1SM21"/>
<evidence type="ECO:0000313" key="2">
    <source>
        <dbReference type="EMBL" id="KRL67333.1"/>
    </source>
</evidence>
<evidence type="ECO:0000313" key="3">
    <source>
        <dbReference type="Proteomes" id="UP000051647"/>
    </source>
</evidence>
<reference evidence="2 3" key="1">
    <citation type="journal article" date="2015" name="Genome Announc.">
        <title>Expanding the biotechnology potential of lactobacilli through comparative genomics of 213 strains and associated genera.</title>
        <authorList>
            <person name="Sun Z."/>
            <person name="Harris H.M."/>
            <person name="McCann A."/>
            <person name="Guo C."/>
            <person name="Argimon S."/>
            <person name="Zhang W."/>
            <person name="Yang X."/>
            <person name="Jeffery I.B."/>
            <person name="Cooney J.C."/>
            <person name="Kagawa T.F."/>
            <person name="Liu W."/>
            <person name="Song Y."/>
            <person name="Salvetti E."/>
            <person name="Wrobel A."/>
            <person name="Rasinkangas P."/>
            <person name="Parkhill J."/>
            <person name="Rea M.C."/>
            <person name="O'Sullivan O."/>
            <person name="Ritari J."/>
            <person name="Douillard F.P."/>
            <person name="Paul Ross R."/>
            <person name="Yang R."/>
            <person name="Briner A.E."/>
            <person name="Felis G.E."/>
            <person name="de Vos W.M."/>
            <person name="Barrangou R."/>
            <person name="Klaenhammer T.R."/>
            <person name="Caufield P.W."/>
            <person name="Cui Y."/>
            <person name="Zhang H."/>
            <person name="O'Toole P.W."/>
        </authorList>
    </citation>
    <scope>NUCLEOTIDE SEQUENCE [LARGE SCALE GENOMIC DNA]</scope>
    <source>
        <strain evidence="2 3">DSM 14857</strain>
    </source>
</reference>
<comment type="caution">
    <text evidence="2">The sequence shown here is derived from an EMBL/GenBank/DDBJ whole genome shotgun (WGS) entry which is preliminary data.</text>
</comment>
<dbReference type="eggNOG" id="COG0716">
    <property type="taxonomic scope" value="Bacteria"/>
</dbReference>
<proteinExistence type="predicted"/>
<dbReference type="PATRIC" id="fig|1423815.3.peg.1970"/>
<feature type="domain" description="Flavodoxin-like" evidence="1">
    <location>
        <begin position="17"/>
        <end position="164"/>
    </location>
</feature>